<reference evidence="1 2" key="1">
    <citation type="submission" date="2019-02" db="EMBL/GenBank/DDBJ databases">
        <title>Genome sequencing of the rare red list fungi Hericium alpestre (H. flagellum).</title>
        <authorList>
            <person name="Buettner E."/>
            <person name="Kellner H."/>
        </authorList>
    </citation>
    <scope>NUCLEOTIDE SEQUENCE [LARGE SCALE GENOMIC DNA]</scope>
    <source>
        <strain evidence="1 2">DSM 108284</strain>
    </source>
</reference>
<dbReference type="EMBL" id="SFCI01000886">
    <property type="protein sequence ID" value="TFY77537.1"/>
    <property type="molecule type" value="Genomic_DNA"/>
</dbReference>
<sequence length="47" mass="5304">MPGIAFPPFPEDMPTVPLLVIDYELVKSGDQAELNRLWEAATQLGFW</sequence>
<evidence type="ECO:0000313" key="1">
    <source>
        <dbReference type="EMBL" id="TFY77537.1"/>
    </source>
</evidence>
<dbReference type="Proteomes" id="UP000298061">
    <property type="component" value="Unassembled WGS sequence"/>
</dbReference>
<evidence type="ECO:0008006" key="3">
    <source>
        <dbReference type="Google" id="ProtNLM"/>
    </source>
</evidence>
<accession>A0A4Y9ZU09</accession>
<gene>
    <name evidence="1" type="ORF">EWM64_g6475</name>
</gene>
<comment type="caution">
    <text evidence="1">The sequence shown here is derived from an EMBL/GenBank/DDBJ whole genome shotgun (WGS) entry which is preliminary data.</text>
</comment>
<dbReference type="AlphaFoldDB" id="A0A4Y9ZU09"/>
<name>A0A4Y9ZU09_9AGAM</name>
<proteinExistence type="predicted"/>
<evidence type="ECO:0000313" key="2">
    <source>
        <dbReference type="Proteomes" id="UP000298061"/>
    </source>
</evidence>
<keyword evidence="2" id="KW-1185">Reference proteome</keyword>
<protein>
    <recommendedName>
        <fullName evidence="3">Non-haem dioxygenase N-terminal domain-containing protein</fullName>
    </recommendedName>
</protein>
<dbReference type="OrthoDB" id="406156at2759"/>
<organism evidence="1 2">
    <name type="scientific">Hericium alpestre</name>
    <dbReference type="NCBI Taxonomy" id="135208"/>
    <lineage>
        <taxon>Eukaryota</taxon>
        <taxon>Fungi</taxon>
        <taxon>Dikarya</taxon>
        <taxon>Basidiomycota</taxon>
        <taxon>Agaricomycotina</taxon>
        <taxon>Agaricomycetes</taxon>
        <taxon>Russulales</taxon>
        <taxon>Hericiaceae</taxon>
        <taxon>Hericium</taxon>
    </lineage>
</organism>